<feature type="domain" description="RDRP core" evidence="1">
    <location>
        <begin position="75"/>
        <end position="711"/>
    </location>
</feature>
<evidence type="ECO:0000313" key="2">
    <source>
        <dbReference type="EMBL" id="DAD99071.1"/>
    </source>
</evidence>
<sequence>MIYIKKVQYTLVKIPIRELIDGDFNIQINRDTEIKKEYLIKQGDSPLFDQIQRLRGESSSHINELMLVVAKKNPKQEESLRKILNDGFTYNGIHYSRFGKSASQGKDGITAFVCDEIFDELYLITQMDIKIDECVISKYEAQRCLPFSSCTLIKDYMPNIVIIGEYEKTLKNQLIKYVVEREKEFVDESTGKKKKYKTREIEEGLKDIGLSPFDGCGCHEENFMNTVSEQLGLDYKVIGTQVRLPFIKGYSVYVPFKQILKEWGYTTITDIYGHIHNIDDIDCIWNISMFKGHKIFKSTYGENAWIEYMNTVRKYEFKLGISKYSHHIKHLNKYTRMNFQYLQCLDLWNDKYVKCYTDKTKKDYNILDSKNDGKIIKLAKYTTNMYEKIIKGDKFYTYKFMGITDTEDYEPESKYLEAALVNDVMLKDPAVKQFIYRKLKKSIDEAKVGKIYCSGFYHTGVGDMIGYLQYAIGEEPVGCLGERELYTANFEPGYCCSFRSPLVDPSEVNKIKIVRNDILAKWFDYFKDQDVVMFNMYDVSAPQQGGADFDGDIFYLSNDPIIIDSKIDKHIILDIEDKVTAQSKPYTKENLIEYEVMTRDNRIGEITNVATSIENKYTTNPDIQKLYSDYSSLLRIFQGKEIDFLKTGFRWHMNSGLRKHLKQLPYFLLHNYPKKMKSYMNIIKKNKDASDEEKEYLNAYHSPSPMNELCDYIETWEKKNILWDNKVDLVDTRCLIIDNDLDLSDRKVLKKCRKFINMYAVDIKQHLNLHRDKSDDEDHKFNMDEVVNEYKTRLLNEIGLPENIIANYIIKASYSSVSISKSLAWSAYGDYIIENLKNNTNPKRNISIREVPYKTDNSYEYLGKYYEFEVGDTYLRL</sequence>
<proteinExistence type="predicted"/>
<dbReference type="GO" id="GO:0003968">
    <property type="term" value="F:RNA-directed RNA polymerase activity"/>
    <property type="evidence" value="ECO:0007669"/>
    <property type="project" value="InterPro"/>
</dbReference>
<name>A0A8S5NXD0_9CAUD</name>
<accession>A0A8S5NXD0</accession>
<organism evidence="2">
    <name type="scientific">Siphoviridae sp. ct4Ap70</name>
    <dbReference type="NCBI Taxonomy" id="2825328"/>
    <lineage>
        <taxon>Viruses</taxon>
        <taxon>Duplodnaviria</taxon>
        <taxon>Heunggongvirae</taxon>
        <taxon>Uroviricota</taxon>
        <taxon>Caudoviricetes</taxon>
    </lineage>
</organism>
<reference evidence="2" key="1">
    <citation type="journal article" date="2021" name="Proc. Natl. Acad. Sci. U.S.A.">
        <title>A Catalog of Tens of Thousands of Viruses from Human Metagenomes Reveals Hidden Associations with Chronic Diseases.</title>
        <authorList>
            <person name="Tisza M.J."/>
            <person name="Buck C.B."/>
        </authorList>
    </citation>
    <scope>NUCLEOTIDE SEQUENCE</scope>
    <source>
        <strain evidence="2">Ct4Ap70</strain>
    </source>
</reference>
<dbReference type="EMBL" id="BK015274">
    <property type="protein sequence ID" value="DAD99071.1"/>
    <property type="molecule type" value="Genomic_DNA"/>
</dbReference>
<dbReference type="InterPro" id="IPR057596">
    <property type="entry name" value="RDRP_core"/>
</dbReference>
<evidence type="ECO:0000259" key="1">
    <source>
        <dbReference type="Pfam" id="PF05183"/>
    </source>
</evidence>
<protein>
    <submittedName>
        <fullName evidence="2">RNA dependent RNA polymerase</fullName>
    </submittedName>
</protein>
<dbReference type="Pfam" id="PF05183">
    <property type="entry name" value="RdRP"/>
    <property type="match status" value="1"/>
</dbReference>